<name>A0A6J6J6B2_9ZZZZ</name>
<sequence>MSKKLTKNRRLPRCGGVAFLPHKRECLERRHLLTSTTWPAVLRVACARGATISHTVTLSNAQATEVVLKGVTVVLVRDWLTGEVVILTAYVSGADSRDAVGHLVQQVAQSVTETVGLHDRFVGWA</sequence>
<organism evidence="1">
    <name type="scientific">freshwater metagenome</name>
    <dbReference type="NCBI Taxonomy" id="449393"/>
    <lineage>
        <taxon>unclassified sequences</taxon>
        <taxon>metagenomes</taxon>
        <taxon>ecological metagenomes</taxon>
    </lineage>
</organism>
<proteinExistence type="predicted"/>
<dbReference type="AlphaFoldDB" id="A0A6J6J6B2"/>
<dbReference type="EMBL" id="CAEZVQ010000028">
    <property type="protein sequence ID" value="CAB4631629.1"/>
    <property type="molecule type" value="Genomic_DNA"/>
</dbReference>
<reference evidence="1" key="1">
    <citation type="submission" date="2020-05" db="EMBL/GenBank/DDBJ databases">
        <authorList>
            <person name="Chiriac C."/>
            <person name="Salcher M."/>
            <person name="Ghai R."/>
            <person name="Kavagutti S V."/>
        </authorList>
    </citation>
    <scope>NUCLEOTIDE SEQUENCE</scope>
</reference>
<gene>
    <name evidence="1" type="ORF">UFOPK2086_00365</name>
</gene>
<protein>
    <submittedName>
        <fullName evidence="1">Unannotated protein</fullName>
    </submittedName>
</protein>
<evidence type="ECO:0000313" key="1">
    <source>
        <dbReference type="EMBL" id="CAB4631629.1"/>
    </source>
</evidence>
<accession>A0A6J6J6B2</accession>